<dbReference type="Proteomes" id="UP001189429">
    <property type="component" value="Unassembled WGS sequence"/>
</dbReference>
<reference evidence="2" key="1">
    <citation type="submission" date="2023-10" db="EMBL/GenBank/DDBJ databases">
        <authorList>
            <person name="Chen Y."/>
            <person name="Shah S."/>
            <person name="Dougan E. K."/>
            <person name="Thang M."/>
            <person name="Chan C."/>
        </authorList>
    </citation>
    <scope>NUCLEOTIDE SEQUENCE [LARGE SCALE GENOMIC DNA]</scope>
</reference>
<dbReference type="EMBL" id="CAUYUJ010014455">
    <property type="protein sequence ID" value="CAK0841426.1"/>
    <property type="molecule type" value="Genomic_DNA"/>
</dbReference>
<accession>A0ABN9T8I8</accession>
<dbReference type="Gene3D" id="3.30.420.10">
    <property type="entry name" value="Ribonuclease H-like superfamily/Ribonuclease H"/>
    <property type="match status" value="1"/>
</dbReference>
<keyword evidence="3" id="KW-1185">Reference proteome</keyword>
<name>A0ABN9T8I8_9DINO</name>
<proteinExistence type="predicted"/>
<evidence type="ECO:0000313" key="2">
    <source>
        <dbReference type="EMBL" id="CAK0841426.1"/>
    </source>
</evidence>
<sequence>MGGKKGQRFGWSTCGWDWDDKLKARQNRCGRCGSEEPAHDELVKKASSAWKDASYRHEQAVNQVLVCEERLAAAREKEATAALALARAEQQRRDAAAAFSKQVGGEDKEAACTLSWDPALFENLDGLDGIEYTEKADLARVLGELNSYKNQFAERGDEIKARLDSARRIHEVSSAAAAEISAKKFEEKRAQRVMQEAARRSPAHQETAVEHRDLFCGSIMQWGPTALKWIEGSLLRRDFHGYLIQETHLDMGSITDVERHLSALGLETCFSAALSSRNSTRGFDEGDPFAHLDLDPDIAAAGEHLPPELETTDRAADNLGHAYAAFVHTMEAFFCGAYGISEDDRQKFLGRGKGYEYNWTSSATCGHRRPRYANQYADWWSSTATALGRHESARAALHGQLWKDRLLDITVLDHDILKGMAAQATQEKQWILRRDIRASNHDYAQWVCDMAKTSPGTIHRITKEQPRFEDELIDAHGTKHFAATEKIDAKAAQFTQLIFIELSEHHLIMANRCLTTPLDLEGHDPAISMPTSQVRAWFDMRAKNPELNSWTDADGSTWEFTADEQAGPRQSNNRADNSVKSTNGDLHFWTDSAALVAGWRNLRHQGPFNQGPNADIWQLIHKALIGRHGTISLFKIESHLTLEEHAWAGNNIADQLADQAAAEQAIGAAQLDLYDWIRATAVKVRDRICQATRDAFECRPPQHATRRQQRADELNDHLPETPLNLSQTALEHHHDISKGATLARWDCTRGQSQLCCVTRRSLDVVRKARPGSAFAFYGYHLCFTKGQRDIYTCCYWNSRSSLVGKAGPGCAFAFDGYHLYFTMCECLPQEVRAGMYDFYFDWVFSVGNEARCDKSGDGPSGWSVLDEAWRGLGPRGWGVDRDALLECLATGLRGSKLSPVSQEMWAERLAAAAPDKPRLVRLCLSATQWRARETAVSLARANYDGTSAFASTKRPQLQAPAWATLAEADQPFAISAINYTRMSMECADGWAHGHIAQGAPMGFALCSRRLNNGQNLHVEKWREQDKYIHPDQQLRVATNPISLEARDESINAFTDDITKTHAVRQNVGDALITDQLYARTTGLEGVFGGSSRQRGGGGGDEAGEGGRESATAAALQRGRLLGAHPQRALGGQSRAAGCVLVVVQPCGRLGNLLFQLAAALSAARAAAGALCVAVADDGLARRYADTVLRAVGGLLVAPGLLQQEGRAANATREACGLSEVAVPKGRFLAGGVSSCIAWKAFSRWCGRSGARCQRMDAGAPDGGGDWAEPLAEALLGYRRRGGGVEPCSMVWLSGYFQDLRYFGAHLAWLRGLFWHAPSAQRAEGMLASVAPPGRGVAAAIHYRFGDLWHWFPGDVLYDGYQGWASSLAKERVNRELTCLVFSDAPSTARRSIEVLDGCSEVKMMMDVGDVLRWWRT</sequence>
<feature type="region of interest" description="Disordered" evidence="1">
    <location>
        <begin position="1087"/>
        <end position="1109"/>
    </location>
</feature>
<protein>
    <recommendedName>
        <fullName evidence="4">Protein xylosyltransferase</fullName>
    </recommendedName>
</protein>
<evidence type="ECO:0008006" key="4">
    <source>
        <dbReference type="Google" id="ProtNLM"/>
    </source>
</evidence>
<evidence type="ECO:0000313" key="3">
    <source>
        <dbReference type="Proteomes" id="UP001189429"/>
    </source>
</evidence>
<evidence type="ECO:0000256" key="1">
    <source>
        <dbReference type="SAM" id="MobiDB-lite"/>
    </source>
</evidence>
<comment type="caution">
    <text evidence="2">The sequence shown here is derived from an EMBL/GenBank/DDBJ whole genome shotgun (WGS) entry which is preliminary data.</text>
</comment>
<organism evidence="2 3">
    <name type="scientific">Prorocentrum cordatum</name>
    <dbReference type="NCBI Taxonomy" id="2364126"/>
    <lineage>
        <taxon>Eukaryota</taxon>
        <taxon>Sar</taxon>
        <taxon>Alveolata</taxon>
        <taxon>Dinophyceae</taxon>
        <taxon>Prorocentrales</taxon>
        <taxon>Prorocentraceae</taxon>
        <taxon>Prorocentrum</taxon>
    </lineage>
</organism>
<gene>
    <name evidence="2" type="ORF">PCOR1329_LOCUS36633</name>
</gene>
<dbReference type="InterPro" id="IPR036397">
    <property type="entry name" value="RNaseH_sf"/>
</dbReference>